<protein>
    <submittedName>
        <fullName evidence="1">Uncharacterized protein</fullName>
    </submittedName>
</protein>
<accession>A0A2P2QY84</accession>
<reference evidence="1" key="1">
    <citation type="submission" date="2018-02" db="EMBL/GenBank/DDBJ databases">
        <title>Rhizophora mucronata_Transcriptome.</title>
        <authorList>
            <person name="Meera S.P."/>
            <person name="Sreeshan A."/>
            <person name="Augustine A."/>
        </authorList>
    </citation>
    <scope>NUCLEOTIDE SEQUENCE</scope>
    <source>
        <tissue evidence="1">Leaf</tissue>
    </source>
</reference>
<dbReference type="EMBL" id="GGEC01091464">
    <property type="protein sequence ID" value="MBX71948.1"/>
    <property type="molecule type" value="Transcribed_RNA"/>
</dbReference>
<proteinExistence type="predicted"/>
<evidence type="ECO:0000313" key="1">
    <source>
        <dbReference type="EMBL" id="MBX71948.1"/>
    </source>
</evidence>
<dbReference type="AlphaFoldDB" id="A0A2P2QY84"/>
<name>A0A2P2QY84_RHIMU</name>
<sequence length="20" mass="2545">MFFHTEDYKIEFRILNTIIN</sequence>
<organism evidence="1">
    <name type="scientific">Rhizophora mucronata</name>
    <name type="common">Asiatic mangrove</name>
    <dbReference type="NCBI Taxonomy" id="61149"/>
    <lineage>
        <taxon>Eukaryota</taxon>
        <taxon>Viridiplantae</taxon>
        <taxon>Streptophyta</taxon>
        <taxon>Embryophyta</taxon>
        <taxon>Tracheophyta</taxon>
        <taxon>Spermatophyta</taxon>
        <taxon>Magnoliopsida</taxon>
        <taxon>eudicotyledons</taxon>
        <taxon>Gunneridae</taxon>
        <taxon>Pentapetalae</taxon>
        <taxon>rosids</taxon>
        <taxon>fabids</taxon>
        <taxon>Malpighiales</taxon>
        <taxon>Rhizophoraceae</taxon>
        <taxon>Rhizophora</taxon>
    </lineage>
</organism>